<reference evidence="4" key="1">
    <citation type="submission" date="2022-11" db="UniProtKB">
        <authorList>
            <consortium name="WormBaseParasite"/>
        </authorList>
    </citation>
    <scope>IDENTIFICATION</scope>
</reference>
<dbReference type="WBParaSite" id="ACRNAN_scaffold23680.g10399.t1">
    <property type="protein sequence ID" value="ACRNAN_scaffold23680.g10399.t1"/>
    <property type="gene ID" value="ACRNAN_scaffold23680.g10399"/>
</dbReference>
<dbReference type="AlphaFoldDB" id="A0A914DD36"/>
<dbReference type="InterPro" id="IPR050483">
    <property type="entry name" value="CoA-transferase_III_domain"/>
</dbReference>
<evidence type="ECO:0000256" key="2">
    <source>
        <dbReference type="ARBA" id="ARBA00022679"/>
    </source>
</evidence>
<proteinExistence type="inferred from homology"/>
<dbReference type="InterPro" id="IPR023606">
    <property type="entry name" value="CoA-Trfase_III_dom_1_sf"/>
</dbReference>
<dbReference type="Gene3D" id="3.40.50.10540">
    <property type="entry name" value="Crotonobetainyl-coa:carnitine coa-transferase, domain 1"/>
    <property type="match status" value="1"/>
</dbReference>
<accession>A0A914DD36</accession>
<dbReference type="PANTHER" id="PTHR48207:SF3">
    <property type="entry name" value="SUCCINATE--HYDROXYMETHYLGLUTARATE COA-TRANSFERASE"/>
    <property type="match status" value="1"/>
</dbReference>
<name>A0A914DD36_9BILA</name>
<sequence>REMAKSVLEGVKIIDFSRILAAPFASMILGDLGAEIWKIEKLGTGDEVRNWVPPSINGQSCYYLCTNRNKKSIALNLAHPQGQNL</sequence>
<evidence type="ECO:0000313" key="3">
    <source>
        <dbReference type="Proteomes" id="UP000887540"/>
    </source>
</evidence>
<keyword evidence="3" id="KW-1185">Reference proteome</keyword>
<keyword evidence="2" id="KW-0808">Transferase</keyword>
<dbReference type="GO" id="GO:0008410">
    <property type="term" value="F:CoA-transferase activity"/>
    <property type="evidence" value="ECO:0007669"/>
    <property type="project" value="TreeGrafter"/>
</dbReference>
<evidence type="ECO:0000256" key="1">
    <source>
        <dbReference type="ARBA" id="ARBA00008383"/>
    </source>
</evidence>
<protein>
    <submittedName>
        <fullName evidence="4">Uncharacterized protein</fullName>
    </submittedName>
</protein>
<dbReference type="InterPro" id="IPR003673">
    <property type="entry name" value="CoA-Trfase_fam_III"/>
</dbReference>
<evidence type="ECO:0000313" key="4">
    <source>
        <dbReference type="WBParaSite" id="ACRNAN_scaffold23680.g10399.t1"/>
    </source>
</evidence>
<dbReference type="SUPFAM" id="SSF89796">
    <property type="entry name" value="CoA-transferase family III (CaiB/BaiF)"/>
    <property type="match status" value="1"/>
</dbReference>
<dbReference type="Pfam" id="PF02515">
    <property type="entry name" value="CoA_transf_3"/>
    <property type="match status" value="1"/>
</dbReference>
<dbReference type="Proteomes" id="UP000887540">
    <property type="component" value="Unplaced"/>
</dbReference>
<dbReference type="PANTHER" id="PTHR48207">
    <property type="entry name" value="SUCCINATE--HYDROXYMETHYLGLUTARATE COA-TRANSFERASE"/>
    <property type="match status" value="1"/>
</dbReference>
<organism evidence="3 4">
    <name type="scientific">Acrobeloides nanus</name>
    <dbReference type="NCBI Taxonomy" id="290746"/>
    <lineage>
        <taxon>Eukaryota</taxon>
        <taxon>Metazoa</taxon>
        <taxon>Ecdysozoa</taxon>
        <taxon>Nematoda</taxon>
        <taxon>Chromadorea</taxon>
        <taxon>Rhabditida</taxon>
        <taxon>Tylenchina</taxon>
        <taxon>Cephalobomorpha</taxon>
        <taxon>Cephaloboidea</taxon>
        <taxon>Cephalobidae</taxon>
        <taxon>Acrobeloides</taxon>
    </lineage>
</organism>
<comment type="similarity">
    <text evidence="1">Belongs to the CoA-transferase III family.</text>
</comment>